<dbReference type="NCBIfam" id="NF003625">
    <property type="entry name" value="PRK05265.1-3"/>
    <property type="match status" value="1"/>
</dbReference>
<dbReference type="PANTHER" id="PTHR30456:SF0">
    <property type="entry name" value="PYRIDOXINE 5'-PHOSPHATE SYNTHASE"/>
    <property type="match status" value="1"/>
</dbReference>
<reference evidence="6 7" key="1">
    <citation type="submission" date="2019-03" db="EMBL/GenBank/DDBJ databases">
        <title>Genomic Encyclopedia of Type Strains, Phase IV (KMG-IV): sequencing the most valuable type-strain genomes for metagenomic binning, comparative biology and taxonomic classification.</title>
        <authorList>
            <person name="Goeker M."/>
        </authorList>
    </citation>
    <scope>NUCLEOTIDE SEQUENCE [LARGE SCALE GENOMIC DNA]</scope>
    <source>
        <strain evidence="6 7">DSM 100055</strain>
    </source>
</reference>
<evidence type="ECO:0000256" key="2">
    <source>
        <dbReference type="ARBA" id="ARBA00022679"/>
    </source>
</evidence>
<keyword evidence="3 4" id="KW-0664">Pyridoxine biosynthesis</keyword>
<protein>
    <recommendedName>
        <fullName evidence="4 5">Pyridoxine 5'-phosphate synthase</fullName>
        <shortName evidence="4">PNP synthase</shortName>
        <ecNumber evidence="4 5">2.6.99.2</ecNumber>
    </recommendedName>
</protein>
<comment type="subunit">
    <text evidence="4">Homooctamer; tetramer of dimers.</text>
</comment>
<feature type="binding site" evidence="4">
    <location>
        <begin position="214"/>
        <end position="215"/>
    </location>
    <ligand>
        <name>3-amino-2-oxopropyl phosphate</name>
        <dbReference type="ChEBI" id="CHEBI:57279"/>
    </ligand>
</feature>
<keyword evidence="7" id="KW-1185">Reference proteome</keyword>
<feature type="binding site" evidence="4">
    <location>
        <position position="6"/>
    </location>
    <ligand>
        <name>3-amino-2-oxopropyl phosphate</name>
        <dbReference type="ChEBI" id="CHEBI:57279"/>
    </ligand>
</feature>
<evidence type="ECO:0000256" key="3">
    <source>
        <dbReference type="ARBA" id="ARBA00023096"/>
    </source>
</evidence>
<gene>
    <name evidence="4" type="primary">pdxJ</name>
    <name evidence="6" type="ORF">EV215_1604</name>
</gene>
<dbReference type="EC" id="2.6.99.2" evidence="4 5"/>
<dbReference type="GO" id="GO:0008615">
    <property type="term" value="P:pyridoxine biosynthetic process"/>
    <property type="evidence" value="ECO:0007669"/>
    <property type="project" value="UniProtKB-UniRule"/>
</dbReference>
<feature type="active site" description="Proton acceptor" evidence="4">
    <location>
        <position position="69"/>
    </location>
</feature>
<keyword evidence="1 4" id="KW-0963">Cytoplasm</keyword>
<evidence type="ECO:0000256" key="4">
    <source>
        <dbReference type="HAMAP-Rule" id="MF_00279"/>
    </source>
</evidence>
<dbReference type="NCBIfam" id="TIGR00559">
    <property type="entry name" value="pdxJ"/>
    <property type="match status" value="1"/>
</dbReference>
<dbReference type="GO" id="GO:0033856">
    <property type="term" value="F:pyridoxine 5'-phosphate synthase activity"/>
    <property type="evidence" value="ECO:0007669"/>
    <property type="project" value="UniProtKB-UniRule"/>
</dbReference>
<dbReference type="NCBIfam" id="NF003627">
    <property type="entry name" value="PRK05265.1-5"/>
    <property type="match status" value="1"/>
</dbReference>
<dbReference type="Proteomes" id="UP000294678">
    <property type="component" value="Unassembled WGS sequence"/>
</dbReference>
<comment type="caution">
    <text evidence="6">The sequence shown here is derived from an EMBL/GenBank/DDBJ whole genome shotgun (WGS) entry which is preliminary data.</text>
</comment>
<dbReference type="Gene3D" id="3.20.20.70">
    <property type="entry name" value="Aldolase class I"/>
    <property type="match status" value="1"/>
</dbReference>
<evidence type="ECO:0000313" key="7">
    <source>
        <dbReference type="Proteomes" id="UP000294678"/>
    </source>
</evidence>
<feature type="binding site" evidence="4">
    <location>
        <begin position="8"/>
        <end position="9"/>
    </location>
    <ligand>
        <name>1-deoxy-D-xylulose 5-phosphate</name>
        <dbReference type="ChEBI" id="CHEBI:57792"/>
    </ligand>
</feature>
<dbReference type="InterPro" id="IPR036130">
    <property type="entry name" value="Pyridoxine-5'_phos_synth"/>
</dbReference>
<comment type="function">
    <text evidence="4">Catalyzes the complicated ring closure reaction between the two acyclic compounds 1-deoxy-D-xylulose-5-phosphate (DXP) and 3-amino-2-oxopropyl phosphate (1-amino-acetone-3-phosphate or AAP) to form pyridoxine 5'-phosphate (PNP) and inorganic phosphate.</text>
</comment>
<name>A0AA46DXJ7_9FUSO</name>
<evidence type="ECO:0000256" key="5">
    <source>
        <dbReference type="NCBIfam" id="TIGR00559"/>
    </source>
</evidence>
<feature type="binding site" evidence="4">
    <location>
        <position position="193"/>
    </location>
    <ligand>
        <name>3-amino-2-oxopropyl phosphate</name>
        <dbReference type="ChEBI" id="CHEBI:57279"/>
    </ligand>
</feature>
<comment type="similarity">
    <text evidence="4">Belongs to the PNP synthase family.</text>
</comment>
<dbReference type="InterPro" id="IPR004569">
    <property type="entry name" value="PyrdxlP_synth_PdxJ"/>
</dbReference>
<dbReference type="AlphaFoldDB" id="A0AA46DXJ7"/>
<comment type="pathway">
    <text evidence="4">Cofactor biosynthesis; pyridoxine 5'-phosphate biosynthesis; pyridoxine 5'-phosphate from D-erythrose 4-phosphate: step 5/5.</text>
</comment>
<feature type="active site" description="Proton acceptor" evidence="4">
    <location>
        <position position="42"/>
    </location>
</feature>
<dbReference type="InterPro" id="IPR013785">
    <property type="entry name" value="Aldolase_TIM"/>
</dbReference>
<dbReference type="CDD" id="cd00003">
    <property type="entry name" value="PNPsynthase"/>
    <property type="match status" value="1"/>
</dbReference>
<feature type="binding site" evidence="4">
    <location>
        <position position="17"/>
    </location>
    <ligand>
        <name>3-amino-2-oxopropyl phosphate</name>
        <dbReference type="ChEBI" id="CHEBI:57279"/>
    </ligand>
</feature>
<dbReference type="HAMAP" id="MF_00279">
    <property type="entry name" value="PdxJ"/>
    <property type="match status" value="1"/>
</dbReference>
<comment type="catalytic activity">
    <reaction evidence="4">
        <text>3-amino-2-oxopropyl phosphate + 1-deoxy-D-xylulose 5-phosphate = pyridoxine 5'-phosphate + phosphate + 2 H2O + H(+)</text>
        <dbReference type="Rhea" id="RHEA:15265"/>
        <dbReference type="ChEBI" id="CHEBI:15377"/>
        <dbReference type="ChEBI" id="CHEBI:15378"/>
        <dbReference type="ChEBI" id="CHEBI:43474"/>
        <dbReference type="ChEBI" id="CHEBI:57279"/>
        <dbReference type="ChEBI" id="CHEBI:57792"/>
        <dbReference type="ChEBI" id="CHEBI:58589"/>
        <dbReference type="EC" id="2.6.99.2"/>
    </reaction>
</comment>
<feature type="active site" description="Proton donor" evidence="4">
    <location>
        <position position="192"/>
    </location>
</feature>
<dbReference type="Pfam" id="PF03740">
    <property type="entry name" value="PdxJ"/>
    <property type="match status" value="1"/>
</dbReference>
<dbReference type="PANTHER" id="PTHR30456">
    <property type="entry name" value="PYRIDOXINE 5'-PHOSPHATE SYNTHASE"/>
    <property type="match status" value="1"/>
</dbReference>
<organism evidence="6 7">
    <name type="scientific">Hypnocyclicus thermotrophus</name>
    <dbReference type="NCBI Taxonomy" id="1627895"/>
    <lineage>
        <taxon>Bacteria</taxon>
        <taxon>Fusobacteriati</taxon>
        <taxon>Fusobacteriota</taxon>
        <taxon>Fusobacteriia</taxon>
        <taxon>Fusobacteriales</taxon>
        <taxon>Fusobacteriaceae</taxon>
        <taxon>Hypnocyclicus</taxon>
    </lineage>
</organism>
<dbReference type="EMBL" id="SOBG01000007">
    <property type="protein sequence ID" value="TDT68537.1"/>
    <property type="molecule type" value="Genomic_DNA"/>
</dbReference>
<comment type="subcellular location">
    <subcellularLocation>
        <location evidence="4">Cytoplasm</location>
    </subcellularLocation>
</comment>
<evidence type="ECO:0000313" key="6">
    <source>
        <dbReference type="EMBL" id="TDT68537.1"/>
    </source>
</evidence>
<proteinExistence type="inferred from homology"/>
<dbReference type="GO" id="GO:0005829">
    <property type="term" value="C:cytosol"/>
    <property type="evidence" value="ECO:0007669"/>
    <property type="project" value="TreeGrafter"/>
</dbReference>
<accession>A0AA46DXJ7</accession>
<dbReference type="SUPFAM" id="SSF63892">
    <property type="entry name" value="Pyridoxine 5'-phosphate synthase"/>
    <property type="match status" value="1"/>
</dbReference>
<feature type="binding site" evidence="4">
    <location>
        <position position="49"/>
    </location>
    <ligand>
        <name>1-deoxy-D-xylulose 5-phosphate</name>
        <dbReference type="ChEBI" id="CHEBI:57792"/>
    </ligand>
</feature>
<evidence type="ECO:0000256" key="1">
    <source>
        <dbReference type="ARBA" id="ARBA00022490"/>
    </source>
</evidence>
<feature type="site" description="Transition state stabilizer" evidence="4">
    <location>
        <position position="152"/>
    </location>
</feature>
<keyword evidence="2 4" id="KW-0808">Transferase</keyword>
<dbReference type="RefSeq" id="WP_166667382.1">
    <property type="nucleotide sequence ID" value="NZ_SOBG01000007.1"/>
</dbReference>
<sequence>MKLGVNIDHVATLRQARLAKEPDLVRAAVLAEKAGADGITIHLREDRRHIQDKDVYILREIVTTRLNLEMATSEDIIDIAVEVKPDMVTLVPEKREELTTEGGLNIQDKEVKEKTKKAIEKLHTAGIEVSLFIDARTDIMKIAKEIGAEFVEIHTGKYADAKTEEQRKEELKNIEDAVKAAKALKLKVNAGHGLDYKNVKDVVKIEDIVELNIGHSIVARSIFIGIEEAIKEMKRLIENV</sequence>
<feature type="binding site" evidence="4">
    <location>
        <position position="99"/>
    </location>
    <ligand>
        <name>1-deoxy-D-xylulose 5-phosphate</name>
        <dbReference type="ChEBI" id="CHEBI:57792"/>
    </ligand>
</feature>
<feature type="binding site" evidence="4">
    <location>
        <position position="44"/>
    </location>
    <ligand>
        <name>1-deoxy-D-xylulose 5-phosphate</name>
        <dbReference type="ChEBI" id="CHEBI:57792"/>
    </ligand>
</feature>